<dbReference type="Proteomes" id="UP000035680">
    <property type="component" value="Unassembled WGS sequence"/>
</dbReference>
<dbReference type="GO" id="GO:0016020">
    <property type="term" value="C:membrane"/>
    <property type="evidence" value="ECO:0007669"/>
    <property type="project" value="InterPro"/>
</dbReference>
<keyword evidence="3" id="KW-1185">Reference proteome</keyword>
<dbReference type="SUPFAM" id="SSF49899">
    <property type="entry name" value="Concanavalin A-like lectins/glucanases"/>
    <property type="match status" value="1"/>
</dbReference>
<protein>
    <submittedName>
        <fullName evidence="4">MAM domain-containing protein</fullName>
    </submittedName>
</protein>
<evidence type="ECO:0000313" key="3">
    <source>
        <dbReference type="Proteomes" id="UP000035680"/>
    </source>
</evidence>
<reference evidence="3" key="1">
    <citation type="submission" date="2014-07" db="EMBL/GenBank/DDBJ databases">
        <authorList>
            <person name="Martin A.A"/>
            <person name="De Silva N."/>
        </authorList>
    </citation>
    <scope>NUCLEOTIDE SEQUENCE</scope>
</reference>
<proteinExistence type="predicted"/>
<dbReference type="InterPro" id="IPR013320">
    <property type="entry name" value="ConA-like_dom_sf"/>
</dbReference>
<dbReference type="InterPro" id="IPR000998">
    <property type="entry name" value="MAM_dom"/>
</dbReference>
<dbReference type="Gene3D" id="2.60.120.200">
    <property type="match status" value="2"/>
</dbReference>
<sequence>MKNSKFTIYLLILLINNRNFPLLNAQIQHSFDLNCDFDKNNLCLWHNSNVTWDHTSDWTISETILNITSIKKEIAPMPLNNGFIYTNGTNHGLNSALLVSDVISCQLGGAEMKYWYYKTQINSRLEICVRQPPGSLNILQQKCYDGVQAVQANQWVHQKIELPPSSQPFEILIRAYFIHPDDIIAIDKISYEAALCGSTHGQISVITIDKWNEVKDEMINKEEDVKPMLVIADSINQKDDILLNDKSNDNNNTIIKKKSIVIDGNVTKVSEDAIPKFLDVIHDVSPLLTMLWKSLQSQHSSLYTNQLLSVPSTSSLINSNIPIVAKASKTVPLDVSIISNDEGNLNNNDNLLKSFMKYEVPINKNIYTAKINQNNTRKKVYKQLPTKVIYPSNFHPHQIKVKLTTPIIPINYSLSNENYDSNANNNVNESYLSSNYKLKKKTIIQPRMRYDEGKIEKMDRISGTELSKPNYISVPQLNNTKYVDSENDIPKRGNKISFIYNKLSEQSVNIDDITRQLTPEMINELQMLSNFDDLESLTEGMDLSLLTKPGESIIQGSKKNDGSFILDDEYKSFGIKIYTKDKDTTKFEYDYDEFFLETSPCSQINCNFNNDNFCKWKSLNDDNDMGLLFPMYDMNIKEWSLGINSLGNSVTGILNNQKNRRNYIFAGETDNPNDIFILTTEKKIFFKEPARILFDYYHAGIHGEIKICLDNFNTCPFSYSSRNLTITARKWQKGEIIIPEISKHIIIIYANGLINNYFIGFDNIRLTQLSTLKAAKCS</sequence>
<name>A0A0K0EWU8_STRVS</name>
<feature type="domain" description="MAM" evidence="2">
    <location>
        <begin position="33"/>
        <end position="198"/>
    </location>
</feature>
<dbReference type="WBParaSite" id="SVE_0100200.1">
    <property type="protein sequence ID" value="SVE_0100200.1"/>
    <property type="gene ID" value="SVE_0100200"/>
</dbReference>
<reference evidence="4" key="2">
    <citation type="submission" date="2015-08" db="UniProtKB">
        <authorList>
            <consortium name="WormBaseParasite"/>
        </authorList>
    </citation>
    <scope>IDENTIFICATION</scope>
</reference>
<dbReference type="SMART" id="SM00137">
    <property type="entry name" value="MAM"/>
    <property type="match status" value="1"/>
</dbReference>
<evidence type="ECO:0000256" key="1">
    <source>
        <dbReference type="SAM" id="SignalP"/>
    </source>
</evidence>
<feature type="signal peptide" evidence="1">
    <location>
        <begin position="1"/>
        <end position="25"/>
    </location>
</feature>
<accession>A0A0K0EWU8</accession>
<organism evidence="3 4">
    <name type="scientific">Strongyloides venezuelensis</name>
    <name type="common">Threadworm</name>
    <dbReference type="NCBI Taxonomy" id="75913"/>
    <lineage>
        <taxon>Eukaryota</taxon>
        <taxon>Metazoa</taxon>
        <taxon>Ecdysozoa</taxon>
        <taxon>Nematoda</taxon>
        <taxon>Chromadorea</taxon>
        <taxon>Rhabditida</taxon>
        <taxon>Tylenchina</taxon>
        <taxon>Panagrolaimomorpha</taxon>
        <taxon>Strongyloidoidea</taxon>
        <taxon>Strongyloididae</taxon>
        <taxon>Strongyloides</taxon>
    </lineage>
</organism>
<dbReference type="Pfam" id="PF00629">
    <property type="entry name" value="MAM"/>
    <property type="match status" value="1"/>
</dbReference>
<feature type="chain" id="PRO_5005328750" evidence="1">
    <location>
        <begin position="26"/>
        <end position="778"/>
    </location>
</feature>
<dbReference type="PROSITE" id="PS50060">
    <property type="entry name" value="MAM_2"/>
    <property type="match status" value="1"/>
</dbReference>
<dbReference type="AlphaFoldDB" id="A0A0K0EWU8"/>
<evidence type="ECO:0000313" key="4">
    <source>
        <dbReference type="WBParaSite" id="SVE_0100200.1"/>
    </source>
</evidence>
<keyword evidence="1" id="KW-0732">Signal</keyword>
<evidence type="ECO:0000259" key="2">
    <source>
        <dbReference type="PROSITE" id="PS50060"/>
    </source>
</evidence>